<organism evidence="3 4">
    <name type="scientific">Trypanosoma rangeli</name>
    <dbReference type="NCBI Taxonomy" id="5698"/>
    <lineage>
        <taxon>Eukaryota</taxon>
        <taxon>Discoba</taxon>
        <taxon>Euglenozoa</taxon>
        <taxon>Kinetoplastea</taxon>
        <taxon>Metakinetoplastina</taxon>
        <taxon>Trypanosomatida</taxon>
        <taxon>Trypanosomatidae</taxon>
        <taxon>Trypanosoma</taxon>
        <taxon>Herpetosoma</taxon>
    </lineage>
</organism>
<dbReference type="EMBL" id="MKGL01000180">
    <property type="protein sequence ID" value="RNF03894.1"/>
    <property type="molecule type" value="Genomic_DNA"/>
</dbReference>
<sequence length="1310" mass="143731">MWNSLCFLACLVITVVGVSSFDTCPENNRQYSIVPGGVRYGYIGSPTVVPCRDASLKVLVPPAPPSLLIPVDGWKYIFGTVVDAPLPTMVEFELSARCDGVELCRAKLRYEVNPNASEDDGLTPEFPSTETTTTTVPPKFPPCAASWGEYQLRMSPNRTNIATLPISAIQMACPAGFRAVIVQPEIGSAAVLSPNSLQFVYASQKDEIEANITLPYEVMCDRNVICAGVMRIWLHKTVPQCPKNRLVYDVKPGAQLNATLATCASCDGVLRAHLQTQGLEDTFKFHDGGASFVFNAPNKEGDVVVDARLYCGNEALCDVKFAIVVTNQSRPSSTEAPSPIPTPAPTTAPVVMCKEQFNFIVPVATELRGKLHVDIVGCSFVTYRQPPYHSRGNLEVNIIGEFMYSAPAEEGIDMFPIDVLCTKDFKCRTYTVFTSYIDLTPTQAPTTPPITTTAPVPVCANVYYYRTVPGVALSDSLNGMPGQDPCAYGRYFSMIDSPEAGKLELTPIGDFLYRPERQQGNYQFSFSMYCLNTLFCRGNAYILVSNEWTLPPGSGENVTSAPPNPSVVKNKQIKCRGTCNEKAWKTYPKPALWDNTPGVGYARRDGRAVDGIELAWVKNSIVITVYTIIGNLGVRFPTFEPLNRTVGKYFEPNDFEGVVAPTSPGFELSCLGNQGSLGMGEDVWRWKTLRNGTGTGSVGALYNKGTSWYQKFGGKHIGCDTFVDSCRYAPLLTPAVPNSTAPVGRWEIEIDDCDATWTGTFPYATLGKLTKSDGSPVWYFVGNKQVKGTIISEGVRPNSWIEPARGFEAQYKAYDVVFDLQQFIVVKKLTPATPFSIDAVFFEYTENGDRAFGVNLLLYPHVTEDMETSYAEDRHVAGFKWITQDWIAPSAGQCTTCKGNRSHCEVGENYDTATYTGEFPVGDCPPGIGLVELRKGPAMDGTVCPYNRMHVFNRSGFSLPTGCATWYQNLTIRGVSLGSGALSEALQRTFSYEGRVVLQLLMTDGTKHDVAMDLSMYVTRLLQDSYAAAGRLGVCRGSDYWPVLDPLGVSLPDKPFELSAVAPGPLCIDTLSSTFGPSGWATVFLQLPGVSTCQVNVRSIVLKYKNTSVFLHYQDPRTGDTVIPPRTVGYWWKHTHPFLSFRQLIDKVTNETLTIGPGVSPLEVTEVPFAFAFIPGSINIATDMEIFMTVTISTDAVRTSTFCRTIHVDPMMTQRSRYGPPKKEGTEERNAIRENALKVGALAALSIAVTVTGVVYMTMDNNRPLPKWVPRGKLIKNTVLAAVPAGLRPAKRGKKIVHKDMYDAMKSGRY</sequence>
<dbReference type="OrthoDB" id="270911at2759"/>
<keyword evidence="2" id="KW-0732">Signal</keyword>
<evidence type="ECO:0000313" key="3">
    <source>
        <dbReference type="EMBL" id="RNF03894.1"/>
    </source>
</evidence>
<protein>
    <submittedName>
        <fullName evidence="3">Uncharacterized protein</fullName>
    </submittedName>
</protein>
<dbReference type="RefSeq" id="XP_029237783.1">
    <property type="nucleotide sequence ID" value="XM_029382369.1"/>
</dbReference>
<evidence type="ECO:0000256" key="2">
    <source>
        <dbReference type="SAM" id="SignalP"/>
    </source>
</evidence>
<dbReference type="OMA" id="WVPRGKL"/>
<keyword evidence="4" id="KW-1185">Reference proteome</keyword>
<dbReference type="VEuPathDB" id="TriTrypDB:TRSC58_02716"/>
<dbReference type="GeneID" id="40329424"/>
<feature type="compositionally biased region" description="Low complexity" evidence="1">
    <location>
        <begin position="123"/>
        <end position="135"/>
    </location>
</feature>
<accession>A0A422NEL0</accession>
<gene>
    <name evidence="3" type="ORF">TraAM80_05491</name>
</gene>
<feature type="region of interest" description="Disordered" evidence="1">
    <location>
        <begin position="116"/>
        <end position="135"/>
    </location>
</feature>
<proteinExistence type="predicted"/>
<dbReference type="Proteomes" id="UP000283634">
    <property type="component" value="Unassembled WGS sequence"/>
</dbReference>
<feature type="signal peptide" evidence="2">
    <location>
        <begin position="1"/>
        <end position="20"/>
    </location>
</feature>
<feature type="chain" id="PRO_5019187071" evidence="2">
    <location>
        <begin position="21"/>
        <end position="1310"/>
    </location>
</feature>
<name>A0A422NEL0_TRYRA</name>
<evidence type="ECO:0000256" key="1">
    <source>
        <dbReference type="SAM" id="MobiDB-lite"/>
    </source>
</evidence>
<evidence type="ECO:0000313" key="4">
    <source>
        <dbReference type="Proteomes" id="UP000283634"/>
    </source>
</evidence>
<comment type="caution">
    <text evidence="3">The sequence shown here is derived from an EMBL/GenBank/DDBJ whole genome shotgun (WGS) entry which is preliminary data.</text>
</comment>
<reference evidence="3 4" key="1">
    <citation type="journal article" date="2018" name="BMC Genomics">
        <title>Genomic comparison of Trypanosoma conorhini and Trypanosoma rangeli to Trypanosoma cruzi strains of high and low virulence.</title>
        <authorList>
            <person name="Bradwell K.R."/>
            <person name="Koparde V.N."/>
            <person name="Matveyev A.V."/>
            <person name="Serrano M.G."/>
            <person name="Alves J.M."/>
            <person name="Parikh H."/>
            <person name="Huang B."/>
            <person name="Lee V."/>
            <person name="Espinosa-Alvarez O."/>
            <person name="Ortiz P.A."/>
            <person name="Costa-Martins A.G."/>
            <person name="Teixeira M.M."/>
            <person name="Buck G.A."/>
        </authorList>
    </citation>
    <scope>NUCLEOTIDE SEQUENCE [LARGE SCALE GENOMIC DNA]</scope>
    <source>
        <strain evidence="3 4">AM80</strain>
    </source>
</reference>